<accession>A0A517IBD3</accession>
<keyword evidence="1" id="KW-0472">Membrane</keyword>
<evidence type="ECO:0000313" key="3">
    <source>
        <dbReference type="Proteomes" id="UP000317713"/>
    </source>
</evidence>
<organism evidence="2 3">
    <name type="scientific">Brevibacillus brevis</name>
    <name type="common">Bacillus brevis</name>
    <dbReference type="NCBI Taxonomy" id="1393"/>
    <lineage>
        <taxon>Bacteria</taxon>
        <taxon>Bacillati</taxon>
        <taxon>Bacillota</taxon>
        <taxon>Bacilli</taxon>
        <taxon>Bacillales</taxon>
        <taxon>Paenibacillaceae</taxon>
        <taxon>Brevibacillus</taxon>
    </lineage>
</organism>
<feature type="transmembrane region" description="Helical" evidence="1">
    <location>
        <begin position="15"/>
        <end position="41"/>
    </location>
</feature>
<evidence type="ECO:0000256" key="1">
    <source>
        <dbReference type="SAM" id="Phobius"/>
    </source>
</evidence>
<keyword evidence="1" id="KW-1133">Transmembrane helix</keyword>
<evidence type="ECO:0000313" key="2">
    <source>
        <dbReference type="EMBL" id="QDS36192.1"/>
    </source>
</evidence>
<dbReference type="AlphaFoldDB" id="A0A517IBD3"/>
<dbReference type="EMBL" id="CP042161">
    <property type="protein sequence ID" value="QDS36192.1"/>
    <property type="molecule type" value="Genomic_DNA"/>
</dbReference>
<keyword evidence="1" id="KW-0812">Transmembrane</keyword>
<proteinExistence type="predicted"/>
<sequence>MSESYSPSPYSLAEILLAIIVIICKFSISLSIPVSILVGFVGRNEIVNGCMNCGFKWSPAKKK</sequence>
<name>A0A517IBD3_BREBE</name>
<protein>
    <submittedName>
        <fullName evidence="2">Uncharacterized protein</fullName>
    </submittedName>
</protein>
<gene>
    <name evidence="2" type="ORF">FPS98_20465</name>
</gene>
<reference evidence="2 3" key="1">
    <citation type="submission" date="2019-07" db="EMBL/GenBank/DDBJ databases">
        <title>Characterization of Brevibacillus brevis HK544, as a potential biocontrol agent.</title>
        <authorList>
            <person name="Kim H."/>
        </authorList>
    </citation>
    <scope>NUCLEOTIDE SEQUENCE [LARGE SCALE GENOMIC DNA]</scope>
    <source>
        <strain evidence="2 3">HK544</strain>
    </source>
</reference>
<dbReference type="Proteomes" id="UP000317713">
    <property type="component" value="Chromosome"/>
</dbReference>